<feature type="binding site" evidence="6">
    <location>
        <position position="31"/>
    </location>
    <ligand>
        <name>Zn(2+)</name>
        <dbReference type="ChEBI" id="CHEBI:29105"/>
    </ligand>
</feature>
<keyword evidence="2" id="KW-0677">Repeat</keyword>
<dbReference type="InterPro" id="IPR036236">
    <property type="entry name" value="Znf_C2H2_sf"/>
</dbReference>
<keyword evidence="4 6" id="KW-0862">Zinc</keyword>
<keyword evidence="1 6" id="KW-0479">Metal-binding</keyword>
<dbReference type="SUPFAM" id="SSF57667">
    <property type="entry name" value="beta-beta-alpha zinc fingers"/>
    <property type="match status" value="3"/>
</dbReference>
<dbReference type="Pfam" id="PF00096">
    <property type="entry name" value="zf-C2H2"/>
    <property type="match status" value="3"/>
</dbReference>
<dbReference type="PROSITE" id="PS00028">
    <property type="entry name" value="ZINC_FINGER_C2H2_1"/>
    <property type="match status" value="3"/>
</dbReference>
<accession>A0ABM1YZQ2</accession>
<dbReference type="Gene3D" id="3.30.160.60">
    <property type="entry name" value="Classic Zinc Finger"/>
    <property type="match status" value="3"/>
</dbReference>
<dbReference type="PANTHER" id="PTHR24379:SF127">
    <property type="entry name" value="BLOODY FINGERS-RELATED"/>
    <property type="match status" value="1"/>
</dbReference>
<evidence type="ECO:0000313" key="9">
    <source>
        <dbReference type="EnsemblMetazoa" id="AALFPA23_013620.P19722"/>
    </source>
</evidence>
<evidence type="ECO:0000259" key="7">
    <source>
        <dbReference type="PROSITE" id="PS50157"/>
    </source>
</evidence>
<keyword evidence="3 5" id="KW-0863">Zinc-finger</keyword>
<evidence type="ECO:0000256" key="6">
    <source>
        <dbReference type="PROSITE-ProRule" id="PRU01263"/>
    </source>
</evidence>
<dbReference type="InterPro" id="IPR013087">
    <property type="entry name" value="Znf_C2H2_type"/>
</dbReference>
<feature type="binding site" evidence="6">
    <location>
        <position position="34"/>
    </location>
    <ligand>
        <name>Zn(2+)</name>
        <dbReference type="ChEBI" id="CHEBI:29105"/>
    </ligand>
</feature>
<evidence type="ECO:0000256" key="2">
    <source>
        <dbReference type="ARBA" id="ARBA00022737"/>
    </source>
</evidence>
<dbReference type="Proteomes" id="UP000069940">
    <property type="component" value="Unassembled WGS sequence"/>
</dbReference>
<dbReference type="GeneID" id="109407591"/>
<dbReference type="SUPFAM" id="SSF57716">
    <property type="entry name" value="Glucocorticoid receptor-like (DNA-binding domain)"/>
    <property type="match status" value="1"/>
</dbReference>
<dbReference type="Gene3D" id="3.40.1800.20">
    <property type="match status" value="1"/>
</dbReference>
<dbReference type="Pfam" id="PF07776">
    <property type="entry name" value="zf-AD"/>
    <property type="match status" value="1"/>
</dbReference>
<dbReference type="SMART" id="SM00355">
    <property type="entry name" value="ZnF_C2H2"/>
    <property type="match status" value="5"/>
</dbReference>
<protein>
    <recommendedName>
        <fullName evidence="11">C2h2-type zn-finger protein</fullName>
    </recommendedName>
</protein>
<feature type="domain" description="C2H2-type" evidence="7">
    <location>
        <begin position="170"/>
        <end position="198"/>
    </location>
</feature>
<evidence type="ECO:0000259" key="8">
    <source>
        <dbReference type="PROSITE" id="PS51915"/>
    </source>
</evidence>
<feature type="domain" description="C2H2-type" evidence="7">
    <location>
        <begin position="300"/>
        <end position="323"/>
    </location>
</feature>
<organism evidence="9 10">
    <name type="scientific">Aedes albopictus</name>
    <name type="common">Asian tiger mosquito</name>
    <name type="synonym">Stegomyia albopicta</name>
    <dbReference type="NCBI Taxonomy" id="7160"/>
    <lineage>
        <taxon>Eukaryota</taxon>
        <taxon>Metazoa</taxon>
        <taxon>Ecdysozoa</taxon>
        <taxon>Arthropoda</taxon>
        <taxon>Hexapoda</taxon>
        <taxon>Insecta</taxon>
        <taxon>Pterygota</taxon>
        <taxon>Neoptera</taxon>
        <taxon>Endopterygota</taxon>
        <taxon>Diptera</taxon>
        <taxon>Nematocera</taxon>
        <taxon>Culicoidea</taxon>
        <taxon>Culicidae</taxon>
        <taxon>Culicinae</taxon>
        <taxon>Aedini</taxon>
        <taxon>Aedes</taxon>
        <taxon>Stegomyia</taxon>
    </lineage>
</organism>
<reference evidence="10" key="1">
    <citation type="journal article" date="2015" name="Proc. Natl. Acad. Sci. U.S.A.">
        <title>Genome sequence of the Asian Tiger mosquito, Aedes albopictus, reveals insights into its biology, genetics, and evolution.</title>
        <authorList>
            <person name="Chen X.G."/>
            <person name="Jiang X."/>
            <person name="Gu J."/>
            <person name="Xu M."/>
            <person name="Wu Y."/>
            <person name="Deng Y."/>
            <person name="Zhang C."/>
            <person name="Bonizzoni M."/>
            <person name="Dermauw W."/>
            <person name="Vontas J."/>
            <person name="Armbruster P."/>
            <person name="Huang X."/>
            <person name="Yang Y."/>
            <person name="Zhang H."/>
            <person name="He W."/>
            <person name="Peng H."/>
            <person name="Liu Y."/>
            <person name="Wu K."/>
            <person name="Chen J."/>
            <person name="Lirakis M."/>
            <person name="Topalis P."/>
            <person name="Van Leeuwen T."/>
            <person name="Hall A.B."/>
            <person name="Jiang X."/>
            <person name="Thorpe C."/>
            <person name="Mueller R.L."/>
            <person name="Sun C."/>
            <person name="Waterhouse R.M."/>
            <person name="Yan G."/>
            <person name="Tu Z.J."/>
            <person name="Fang X."/>
            <person name="James A.A."/>
        </authorList>
    </citation>
    <scope>NUCLEOTIDE SEQUENCE [LARGE SCALE GENOMIC DNA]</scope>
    <source>
        <strain evidence="10">Foshan</strain>
    </source>
</reference>
<feature type="domain" description="ZAD" evidence="8">
    <location>
        <begin position="29"/>
        <end position="99"/>
    </location>
</feature>
<evidence type="ECO:0000256" key="1">
    <source>
        <dbReference type="ARBA" id="ARBA00022723"/>
    </source>
</evidence>
<evidence type="ECO:0000256" key="5">
    <source>
        <dbReference type="PROSITE-ProRule" id="PRU00042"/>
    </source>
</evidence>
<feature type="binding site" evidence="6">
    <location>
        <position position="72"/>
    </location>
    <ligand>
        <name>Zn(2+)</name>
        <dbReference type="ChEBI" id="CHEBI:29105"/>
    </ligand>
</feature>
<dbReference type="EnsemblMetazoa" id="AALFPA23_013620.R19722">
    <property type="protein sequence ID" value="AALFPA23_013620.P19722"/>
    <property type="gene ID" value="AALFPA23_013620"/>
</dbReference>
<evidence type="ECO:0008006" key="11">
    <source>
        <dbReference type="Google" id="ProtNLM"/>
    </source>
</evidence>
<dbReference type="PROSITE" id="PS51915">
    <property type="entry name" value="ZAD"/>
    <property type="match status" value="1"/>
</dbReference>
<evidence type="ECO:0000256" key="3">
    <source>
        <dbReference type="ARBA" id="ARBA00022771"/>
    </source>
</evidence>
<feature type="domain" description="C2H2-type" evidence="7">
    <location>
        <begin position="198"/>
        <end position="227"/>
    </location>
</feature>
<evidence type="ECO:0000313" key="10">
    <source>
        <dbReference type="Proteomes" id="UP000069940"/>
    </source>
</evidence>
<dbReference type="RefSeq" id="XP_062712687.1">
    <property type="nucleotide sequence ID" value="XM_062856703.1"/>
</dbReference>
<dbReference type="PROSITE" id="PS50157">
    <property type="entry name" value="ZINC_FINGER_C2H2_2"/>
    <property type="match status" value="5"/>
</dbReference>
<keyword evidence="10" id="KW-1185">Reference proteome</keyword>
<sequence length="384" mass="44656">MSVIIKDEPECEIRETSSYHTEDIESLFQTCRLCLSEESVESVYNEEGLQQWITDYLSIKIFSGDRMSQSVCSICRIQLMEFHQFRERCHEVQSALNSKIRAEKESEARLLLESIQNVMADEVVDIEEIKIGTDGNIDLTAALPDAKEHTNTTQATEVKKEDGTKNHQSLECKICYKIFRFRNNLNIHMRSVHGPRRFKCVPCGATFSRPQHLELHLQTKKHVKKMQDIEAPKESVSNNEFQCDKCHKSFSRKEQLHIHSCTIDKLRKFPCPTCRKLFVSKHAVYKHIAADHLSGEDRPFECDMCQTTFKTKKHLVEHERNVHGPKMYQCDLQHDSTYEKSRSHQTNTITFGMLGDVNQILTLLQRTYVIREMATRLQRAVSME</sequence>
<feature type="binding site" evidence="6">
    <location>
        <position position="75"/>
    </location>
    <ligand>
        <name>Zn(2+)</name>
        <dbReference type="ChEBI" id="CHEBI:29105"/>
    </ligand>
</feature>
<feature type="domain" description="C2H2-type" evidence="7">
    <location>
        <begin position="241"/>
        <end position="259"/>
    </location>
</feature>
<dbReference type="PANTHER" id="PTHR24379">
    <property type="entry name" value="KRAB AND ZINC FINGER DOMAIN-CONTAINING"/>
    <property type="match status" value="1"/>
</dbReference>
<reference evidence="9" key="2">
    <citation type="submission" date="2025-05" db="UniProtKB">
        <authorList>
            <consortium name="EnsemblMetazoa"/>
        </authorList>
    </citation>
    <scope>IDENTIFICATION</scope>
    <source>
        <strain evidence="9">Foshan</strain>
    </source>
</reference>
<dbReference type="InterPro" id="IPR012934">
    <property type="entry name" value="Znf_AD"/>
</dbReference>
<dbReference type="Pfam" id="PF12874">
    <property type="entry name" value="zf-met"/>
    <property type="match status" value="1"/>
</dbReference>
<evidence type="ECO:0000256" key="4">
    <source>
        <dbReference type="ARBA" id="ARBA00022833"/>
    </source>
</evidence>
<proteinExistence type="predicted"/>
<feature type="domain" description="C2H2-type" evidence="7">
    <location>
        <begin position="269"/>
        <end position="297"/>
    </location>
</feature>
<dbReference type="SMART" id="SM00868">
    <property type="entry name" value="zf-AD"/>
    <property type="match status" value="1"/>
</dbReference>
<name>A0ABM1YZQ2_AEDAL</name>